<feature type="domain" description="F-box" evidence="1">
    <location>
        <begin position="2"/>
        <end position="48"/>
    </location>
</feature>
<dbReference type="PROSITE" id="PS50181">
    <property type="entry name" value="FBOX"/>
    <property type="match status" value="1"/>
</dbReference>
<dbReference type="InterPro" id="IPR013187">
    <property type="entry name" value="F-box-assoc_dom_typ3"/>
</dbReference>
<dbReference type="NCBIfam" id="TIGR01640">
    <property type="entry name" value="F_box_assoc_1"/>
    <property type="match status" value="1"/>
</dbReference>
<dbReference type="Pfam" id="PF08268">
    <property type="entry name" value="FBA_3"/>
    <property type="match status" value="1"/>
</dbReference>
<name>A0A6G1D9S1_9ORYZ</name>
<comment type="caution">
    <text evidence="2">The sequence shown here is derived from an EMBL/GenBank/DDBJ whole genome shotgun (WGS) entry which is preliminary data.</text>
</comment>
<evidence type="ECO:0000313" key="3">
    <source>
        <dbReference type="Proteomes" id="UP000479710"/>
    </source>
</evidence>
<dbReference type="InterPro" id="IPR036047">
    <property type="entry name" value="F-box-like_dom_sf"/>
</dbReference>
<keyword evidence="3" id="KW-1185">Reference proteome</keyword>
<dbReference type="Proteomes" id="UP000479710">
    <property type="component" value="Unassembled WGS sequence"/>
</dbReference>
<dbReference type="OrthoDB" id="689211at2759"/>
<accession>A0A6G1D9S1</accession>
<dbReference type="PANTHER" id="PTHR31111">
    <property type="entry name" value="BNAA05G37150D PROTEIN-RELATED"/>
    <property type="match status" value="1"/>
</dbReference>
<organism evidence="2 3">
    <name type="scientific">Oryza meyeriana var. granulata</name>
    <dbReference type="NCBI Taxonomy" id="110450"/>
    <lineage>
        <taxon>Eukaryota</taxon>
        <taxon>Viridiplantae</taxon>
        <taxon>Streptophyta</taxon>
        <taxon>Embryophyta</taxon>
        <taxon>Tracheophyta</taxon>
        <taxon>Spermatophyta</taxon>
        <taxon>Magnoliopsida</taxon>
        <taxon>Liliopsida</taxon>
        <taxon>Poales</taxon>
        <taxon>Poaceae</taxon>
        <taxon>BOP clade</taxon>
        <taxon>Oryzoideae</taxon>
        <taxon>Oryzeae</taxon>
        <taxon>Oryzinae</taxon>
        <taxon>Oryza</taxon>
        <taxon>Oryza meyeriana</taxon>
    </lineage>
</organism>
<dbReference type="InterPro" id="IPR017451">
    <property type="entry name" value="F-box-assoc_interact_dom"/>
</dbReference>
<dbReference type="InterPro" id="IPR001810">
    <property type="entry name" value="F-box_dom"/>
</dbReference>
<gene>
    <name evidence="2" type="ORF">E2562_031641</name>
</gene>
<reference evidence="2 3" key="1">
    <citation type="submission" date="2019-11" db="EMBL/GenBank/DDBJ databases">
        <title>Whole genome sequence of Oryza granulata.</title>
        <authorList>
            <person name="Li W."/>
        </authorList>
    </citation>
    <scope>NUCLEOTIDE SEQUENCE [LARGE SCALE GENOMIC DNA]</scope>
    <source>
        <strain evidence="3">cv. Menghai</strain>
        <tissue evidence="2">Leaf</tissue>
    </source>
</reference>
<proteinExistence type="predicted"/>
<dbReference type="PANTHER" id="PTHR31111:SF133">
    <property type="entry name" value="OS07G0196600 PROTEIN"/>
    <property type="match status" value="1"/>
</dbReference>
<dbReference type="EMBL" id="SPHZ02000007">
    <property type="protein sequence ID" value="KAF0909139.1"/>
    <property type="molecule type" value="Genomic_DNA"/>
</dbReference>
<evidence type="ECO:0000313" key="2">
    <source>
        <dbReference type="EMBL" id="KAF0909139.1"/>
    </source>
</evidence>
<dbReference type="AlphaFoldDB" id="A0A6G1D9S1"/>
<dbReference type="Pfam" id="PF00646">
    <property type="entry name" value="F-box"/>
    <property type="match status" value="1"/>
</dbReference>
<dbReference type="SMART" id="SM00256">
    <property type="entry name" value="FBOX"/>
    <property type="match status" value="1"/>
</dbReference>
<dbReference type="SUPFAM" id="SSF81383">
    <property type="entry name" value="F-box domain"/>
    <property type="match status" value="1"/>
</dbReference>
<protein>
    <recommendedName>
        <fullName evidence="1">F-box domain-containing protein</fullName>
    </recommendedName>
</protein>
<dbReference type="Gene3D" id="1.20.1280.50">
    <property type="match status" value="1"/>
</dbReference>
<evidence type="ECO:0000259" key="1">
    <source>
        <dbReference type="PROSITE" id="PS50181"/>
    </source>
</evidence>
<sequence length="285" mass="31666">MADEGFSLPDDAFVQILLLLPTSSRRWLRLVCKRWRGVIDDRTAERQVQTKILAFTSVPNVSRAHVFDEEDGRRRHVWAYRSSYTKGGVAMVCTCNGLLCLHGRVPCGDGVAATSPPSRFGYHPTTGRYKVVHVPCRRRLTSSDHTLQVFTLGDASWREVASPGGIVSVDGSTYWLTSRGDRVMSMDLADEHVASFSAPPVVRRRPDFPGNPVFHVTNVHARLGVAVGTYEAVAPTRVDVWVLEAGGRRGETPARWSRTYSVAARLDEGLWITWPYVAHGEHVQG</sequence>